<evidence type="ECO:0000256" key="7">
    <source>
        <dbReference type="SAM" id="Phobius"/>
    </source>
</evidence>
<evidence type="ECO:0000256" key="6">
    <source>
        <dbReference type="SAM" id="MobiDB-lite"/>
    </source>
</evidence>
<dbReference type="PANTHER" id="PTHR21716">
    <property type="entry name" value="TRANSMEMBRANE PROTEIN"/>
    <property type="match status" value="1"/>
</dbReference>
<dbReference type="OrthoDB" id="9799225at2"/>
<evidence type="ECO:0000256" key="4">
    <source>
        <dbReference type="ARBA" id="ARBA00022989"/>
    </source>
</evidence>
<evidence type="ECO:0000313" key="9">
    <source>
        <dbReference type="Proteomes" id="UP000316213"/>
    </source>
</evidence>
<dbReference type="AlphaFoldDB" id="A0A5C6A579"/>
<keyword evidence="9" id="KW-1185">Reference proteome</keyword>
<evidence type="ECO:0000313" key="8">
    <source>
        <dbReference type="EMBL" id="TWT95084.1"/>
    </source>
</evidence>
<sequence>MDESQSNSREHYSKSRLDDLQSPAMPPPPTRKLVSGRFQRKTPDVAVVEEPTSISIAIHTIAVLMVCGTLYVASSLLIPVVIAALAYLTLRPLVARMCQHGIPQSLASGILILAGFAIVAVVATLLYTPTQRWLIKAPQSVARMRAKLSDVAEPLTVLDRANERLEGAAAEDEIPIEVSIEKPSMVDQTVLINKTGQLLAFIAAVAVLTFFMLSTGDDFLNRVLGVLSSEQKRAEVLGATGKVQDSVGKYLSQITLINIGLGIVVTSVMWAVGMPTPVLWGVIATLFNFIPYVGPLAGTAIVFLAAASVFEGLGRSVLTALAFWLTTAVEGQFVTPSILGKTLKVGPVVVLVAVAFWGFLWGLPGVFLAVPLLIVQREVFACFDATYPIAVVLGEDPCRPGDDCEPIQEDELIGETIGA</sequence>
<evidence type="ECO:0000256" key="2">
    <source>
        <dbReference type="ARBA" id="ARBA00009773"/>
    </source>
</evidence>
<comment type="subcellular location">
    <subcellularLocation>
        <location evidence="1">Membrane</location>
        <topology evidence="1">Multi-pass membrane protein</topology>
    </subcellularLocation>
</comment>
<evidence type="ECO:0000256" key="3">
    <source>
        <dbReference type="ARBA" id="ARBA00022692"/>
    </source>
</evidence>
<evidence type="ECO:0000256" key="5">
    <source>
        <dbReference type="ARBA" id="ARBA00023136"/>
    </source>
</evidence>
<organism evidence="8 9">
    <name type="scientific">Neorhodopirellula pilleata</name>
    <dbReference type="NCBI Taxonomy" id="2714738"/>
    <lineage>
        <taxon>Bacteria</taxon>
        <taxon>Pseudomonadati</taxon>
        <taxon>Planctomycetota</taxon>
        <taxon>Planctomycetia</taxon>
        <taxon>Pirellulales</taxon>
        <taxon>Pirellulaceae</taxon>
        <taxon>Neorhodopirellula</taxon>
    </lineage>
</organism>
<keyword evidence="3 7" id="KW-0812">Transmembrane</keyword>
<feature type="transmembrane region" description="Helical" evidence="7">
    <location>
        <begin position="109"/>
        <end position="128"/>
    </location>
</feature>
<keyword evidence="4 7" id="KW-1133">Transmembrane helix</keyword>
<accession>A0A5C6A579</accession>
<dbReference type="InterPro" id="IPR002549">
    <property type="entry name" value="AI-2E-like"/>
</dbReference>
<dbReference type="GO" id="GO:0055085">
    <property type="term" value="P:transmembrane transport"/>
    <property type="evidence" value="ECO:0007669"/>
    <property type="project" value="TreeGrafter"/>
</dbReference>
<keyword evidence="5 7" id="KW-0472">Membrane</keyword>
<dbReference type="Pfam" id="PF01594">
    <property type="entry name" value="AI-2E_transport"/>
    <property type="match status" value="1"/>
</dbReference>
<dbReference type="Proteomes" id="UP000316213">
    <property type="component" value="Unassembled WGS sequence"/>
</dbReference>
<feature type="transmembrane region" description="Helical" evidence="7">
    <location>
        <begin position="250"/>
        <end position="272"/>
    </location>
</feature>
<feature type="compositionally biased region" description="Basic and acidic residues" evidence="6">
    <location>
        <begin position="8"/>
        <end position="19"/>
    </location>
</feature>
<evidence type="ECO:0000256" key="1">
    <source>
        <dbReference type="ARBA" id="ARBA00004141"/>
    </source>
</evidence>
<reference evidence="8 9" key="1">
    <citation type="submission" date="2019-02" db="EMBL/GenBank/DDBJ databases">
        <title>Deep-cultivation of Planctomycetes and their phenomic and genomic characterization uncovers novel biology.</title>
        <authorList>
            <person name="Wiegand S."/>
            <person name="Jogler M."/>
            <person name="Boedeker C."/>
            <person name="Pinto D."/>
            <person name="Vollmers J."/>
            <person name="Rivas-Marin E."/>
            <person name="Kohn T."/>
            <person name="Peeters S.H."/>
            <person name="Heuer A."/>
            <person name="Rast P."/>
            <person name="Oberbeckmann S."/>
            <person name="Bunk B."/>
            <person name="Jeske O."/>
            <person name="Meyerdierks A."/>
            <person name="Storesund J.E."/>
            <person name="Kallscheuer N."/>
            <person name="Luecker S."/>
            <person name="Lage O.M."/>
            <person name="Pohl T."/>
            <person name="Merkel B.J."/>
            <person name="Hornburger P."/>
            <person name="Mueller R.-W."/>
            <person name="Bruemmer F."/>
            <person name="Labrenz M."/>
            <person name="Spormann A.M."/>
            <person name="Op Den Camp H."/>
            <person name="Overmann J."/>
            <person name="Amann R."/>
            <person name="Jetten M.S.M."/>
            <person name="Mascher T."/>
            <person name="Medema M.H."/>
            <person name="Devos D.P."/>
            <person name="Kaster A.-K."/>
            <person name="Ovreas L."/>
            <person name="Rohde M."/>
            <person name="Galperin M.Y."/>
            <person name="Jogler C."/>
        </authorList>
    </citation>
    <scope>NUCLEOTIDE SEQUENCE [LARGE SCALE GENOMIC DNA]</scope>
    <source>
        <strain evidence="8 9">Pla100</strain>
    </source>
</reference>
<dbReference type="EMBL" id="SJPM01000007">
    <property type="protein sequence ID" value="TWT95084.1"/>
    <property type="molecule type" value="Genomic_DNA"/>
</dbReference>
<dbReference type="GO" id="GO:0016020">
    <property type="term" value="C:membrane"/>
    <property type="evidence" value="ECO:0007669"/>
    <property type="project" value="UniProtKB-SubCell"/>
</dbReference>
<proteinExistence type="inferred from homology"/>
<feature type="transmembrane region" description="Helical" evidence="7">
    <location>
        <begin position="317"/>
        <end position="339"/>
    </location>
</feature>
<gene>
    <name evidence="8" type="primary">tqsA_2</name>
    <name evidence="8" type="ORF">Pla100_36650</name>
</gene>
<name>A0A5C6A579_9BACT</name>
<feature type="region of interest" description="Disordered" evidence="6">
    <location>
        <begin position="1"/>
        <end position="36"/>
    </location>
</feature>
<dbReference type="PANTHER" id="PTHR21716:SF16">
    <property type="entry name" value="BLL1467 PROTEIN"/>
    <property type="match status" value="1"/>
</dbReference>
<feature type="transmembrane region" description="Helical" evidence="7">
    <location>
        <begin position="56"/>
        <end position="88"/>
    </location>
</feature>
<feature type="transmembrane region" description="Helical" evidence="7">
    <location>
        <begin position="345"/>
        <end position="370"/>
    </location>
</feature>
<comment type="caution">
    <text evidence="8">The sequence shown here is derived from an EMBL/GenBank/DDBJ whole genome shotgun (WGS) entry which is preliminary data.</text>
</comment>
<feature type="transmembrane region" description="Helical" evidence="7">
    <location>
        <begin position="278"/>
        <end position="305"/>
    </location>
</feature>
<feature type="transmembrane region" description="Helical" evidence="7">
    <location>
        <begin position="195"/>
        <end position="213"/>
    </location>
</feature>
<comment type="similarity">
    <text evidence="2">Belongs to the autoinducer-2 exporter (AI-2E) (TC 2.A.86) family.</text>
</comment>
<protein>
    <submittedName>
        <fullName evidence="8">AI-2 transport protein TqsA</fullName>
    </submittedName>
</protein>